<protein>
    <submittedName>
        <fullName evidence="2">3952_t:CDS:1</fullName>
    </submittedName>
</protein>
<comment type="caution">
    <text evidence="2">The sequence shown here is derived from an EMBL/GenBank/DDBJ whole genome shotgun (WGS) entry which is preliminary data.</text>
</comment>
<proteinExistence type="predicted"/>
<accession>A0A9N9HDA8</accession>
<sequence>NNNIESVHQNIQKNDDSGANDSTLKIAPLIESMKKLSISVNDQGTET</sequence>
<feature type="non-terminal residue" evidence="2">
    <location>
        <position position="47"/>
    </location>
</feature>
<organism evidence="2 3">
    <name type="scientific">Diversispora eburnea</name>
    <dbReference type="NCBI Taxonomy" id="1213867"/>
    <lineage>
        <taxon>Eukaryota</taxon>
        <taxon>Fungi</taxon>
        <taxon>Fungi incertae sedis</taxon>
        <taxon>Mucoromycota</taxon>
        <taxon>Glomeromycotina</taxon>
        <taxon>Glomeromycetes</taxon>
        <taxon>Diversisporales</taxon>
        <taxon>Diversisporaceae</taxon>
        <taxon>Diversispora</taxon>
    </lineage>
</organism>
<evidence type="ECO:0000313" key="2">
    <source>
        <dbReference type="EMBL" id="CAG8666784.1"/>
    </source>
</evidence>
<evidence type="ECO:0000256" key="1">
    <source>
        <dbReference type="SAM" id="MobiDB-lite"/>
    </source>
</evidence>
<dbReference type="AlphaFoldDB" id="A0A9N9HDA8"/>
<keyword evidence="3" id="KW-1185">Reference proteome</keyword>
<reference evidence="2" key="1">
    <citation type="submission" date="2021-06" db="EMBL/GenBank/DDBJ databases">
        <authorList>
            <person name="Kallberg Y."/>
            <person name="Tangrot J."/>
            <person name="Rosling A."/>
        </authorList>
    </citation>
    <scope>NUCLEOTIDE SEQUENCE</scope>
    <source>
        <strain evidence="2">AZ414A</strain>
    </source>
</reference>
<evidence type="ECO:0000313" key="3">
    <source>
        <dbReference type="Proteomes" id="UP000789706"/>
    </source>
</evidence>
<dbReference type="Proteomes" id="UP000789706">
    <property type="component" value="Unassembled WGS sequence"/>
</dbReference>
<gene>
    <name evidence="2" type="ORF">DEBURN_LOCUS11955</name>
</gene>
<feature type="non-terminal residue" evidence="2">
    <location>
        <position position="1"/>
    </location>
</feature>
<dbReference type="EMBL" id="CAJVPK010009431">
    <property type="protein sequence ID" value="CAG8666784.1"/>
    <property type="molecule type" value="Genomic_DNA"/>
</dbReference>
<feature type="region of interest" description="Disordered" evidence="1">
    <location>
        <begin position="1"/>
        <end position="23"/>
    </location>
</feature>
<name>A0A9N9HDA8_9GLOM</name>